<reference evidence="1 2" key="1">
    <citation type="submission" date="2019-03" db="EMBL/GenBank/DDBJ databases">
        <title>First draft genome of Liparis tanakae, snailfish: a comprehensive survey of snailfish specific genes.</title>
        <authorList>
            <person name="Kim W."/>
            <person name="Song I."/>
            <person name="Jeong J.-H."/>
            <person name="Kim D."/>
            <person name="Kim S."/>
            <person name="Ryu S."/>
            <person name="Song J.Y."/>
            <person name="Lee S.K."/>
        </authorList>
    </citation>
    <scope>NUCLEOTIDE SEQUENCE [LARGE SCALE GENOMIC DNA]</scope>
    <source>
        <tissue evidence="1">Muscle</tissue>
    </source>
</reference>
<dbReference type="EMBL" id="SRLO01000011">
    <property type="protein sequence ID" value="TNN87284.1"/>
    <property type="molecule type" value="Genomic_DNA"/>
</dbReference>
<dbReference type="AlphaFoldDB" id="A0A4Z2JBT5"/>
<protein>
    <submittedName>
        <fullName evidence="1">Uncharacterized protein</fullName>
    </submittedName>
</protein>
<accession>A0A4Z2JBT5</accession>
<dbReference type="Proteomes" id="UP000314294">
    <property type="component" value="Unassembled WGS sequence"/>
</dbReference>
<comment type="caution">
    <text evidence="1">The sequence shown here is derived from an EMBL/GenBank/DDBJ whole genome shotgun (WGS) entry which is preliminary data.</text>
</comment>
<evidence type="ECO:0000313" key="1">
    <source>
        <dbReference type="EMBL" id="TNN87284.1"/>
    </source>
</evidence>
<evidence type="ECO:0000313" key="2">
    <source>
        <dbReference type="Proteomes" id="UP000314294"/>
    </source>
</evidence>
<organism evidence="1 2">
    <name type="scientific">Liparis tanakae</name>
    <name type="common">Tanaka's snailfish</name>
    <dbReference type="NCBI Taxonomy" id="230148"/>
    <lineage>
        <taxon>Eukaryota</taxon>
        <taxon>Metazoa</taxon>
        <taxon>Chordata</taxon>
        <taxon>Craniata</taxon>
        <taxon>Vertebrata</taxon>
        <taxon>Euteleostomi</taxon>
        <taxon>Actinopterygii</taxon>
        <taxon>Neopterygii</taxon>
        <taxon>Teleostei</taxon>
        <taxon>Neoteleostei</taxon>
        <taxon>Acanthomorphata</taxon>
        <taxon>Eupercaria</taxon>
        <taxon>Perciformes</taxon>
        <taxon>Cottioidei</taxon>
        <taxon>Cottales</taxon>
        <taxon>Liparidae</taxon>
        <taxon>Liparis</taxon>
    </lineage>
</organism>
<keyword evidence="2" id="KW-1185">Reference proteome</keyword>
<name>A0A4Z2JBT5_9TELE</name>
<proteinExistence type="predicted"/>
<sequence length="81" mass="9429">MCWSLSESESERWSNSECGAVGGRVRQFMSMVLKTHSVNFLSLAEALYDSSRRRWLSSRRSWICVCSDTLASFSWRRQRGE</sequence>
<gene>
    <name evidence="1" type="ORF">EYF80_002486</name>
</gene>